<name>A0A1Z2L968_9ACTN</name>
<evidence type="ECO:0000256" key="2">
    <source>
        <dbReference type="ARBA" id="ARBA00035108"/>
    </source>
</evidence>
<organism evidence="5 6">
    <name type="scientific">Streptomyces albireticuli</name>
    <dbReference type="NCBI Taxonomy" id="1940"/>
    <lineage>
        <taxon>Bacteria</taxon>
        <taxon>Bacillati</taxon>
        <taxon>Actinomycetota</taxon>
        <taxon>Actinomycetes</taxon>
        <taxon>Kitasatosporales</taxon>
        <taxon>Streptomycetaceae</taxon>
        <taxon>Streptomyces</taxon>
    </lineage>
</organism>
<dbReference type="Pfam" id="PF06386">
    <property type="entry name" value="GvpL_GvpF"/>
    <property type="match status" value="1"/>
</dbReference>
<comment type="subcellular location">
    <subcellularLocation>
        <location evidence="2">Gas vesicle</location>
    </subcellularLocation>
</comment>
<feature type="compositionally biased region" description="Low complexity" evidence="4">
    <location>
        <begin position="274"/>
        <end position="295"/>
    </location>
</feature>
<sequence>MTDSDTDAGNGSEGALLYAYAVARDADLPEEELPGVTGAAREPVRAVRQQGLVVLVGSVPAAEFDQAPLRERLEDLGWLERVARGHQRVVDAAAARACVLPLRLATVYRDERGLRRMLAAGRPELDAALDRLEGRAEWAVKVWTDPGPAAESGPRPKGPEGSGRDYLARRGAEHRAREEGRLRAEEAVARVHGALLTLAEEARLHPPRDARLSGRPGHNLLNAAYLVRRERTRAFRSAAGAFADLRDGLRVELSGPGRRTPSWHPGRRRDIRARPGPTRRAGRDVPAGRPRPAAGGRCGDRR</sequence>
<dbReference type="RefSeq" id="WP_234366166.1">
    <property type="nucleotide sequence ID" value="NZ_CP021744.1"/>
</dbReference>
<dbReference type="EMBL" id="CP021744">
    <property type="protein sequence ID" value="ARZ70844.1"/>
    <property type="molecule type" value="Genomic_DNA"/>
</dbReference>
<evidence type="ECO:0000313" key="5">
    <source>
        <dbReference type="EMBL" id="ARZ70844.1"/>
    </source>
</evidence>
<proteinExistence type="inferred from homology"/>
<dbReference type="AlphaFoldDB" id="A0A1Z2L968"/>
<feature type="region of interest" description="Disordered" evidence="4">
    <location>
        <begin position="253"/>
        <end position="302"/>
    </location>
</feature>
<dbReference type="GO" id="GO:0031412">
    <property type="term" value="P:gas vesicle organization"/>
    <property type="evidence" value="ECO:0007669"/>
    <property type="project" value="InterPro"/>
</dbReference>
<accession>A0A1Z2L968</accession>
<gene>
    <name evidence="5" type="ORF">SMD11_5255</name>
</gene>
<dbReference type="GO" id="GO:0031411">
    <property type="term" value="C:gas vesicle"/>
    <property type="evidence" value="ECO:0007669"/>
    <property type="project" value="UniProtKB-SubCell"/>
</dbReference>
<feature type="region of interest" description="Disordered" evidence="4">
    <location>
        <begin position="143"/>
        <end position="165"/>
    </location>
</feature>
<dbReference type="PANTHER" id="PTHR36852">
    <property type="entry name" value="PROTEIN GVPL 2"/>
    <property type="match status" value="1"/>
</dbReference>
<evidence type="ECO:0000313" key="6">
    <source>
        <dbReference type="Proteomes" id="UP000195755"/>
    </source>
</evidence>
<evidence type="ECO:0000256" key="3">
    <source>
        <dbReference type="ARBA" id="ARBA00035643"/>
    </source>
</evidence>
<dbReference type="KEGG" id="salj:SMD11_5255"/>
<dbReference type="InterPro" id="IPR009430">
    <property type="entry name" value="GvpL/GvpF"/>
</dbReference>
<protein>
    <submittedName>
        <fullName evidence="5">Gas vesicle protein</fullName>
    </submittedName>
</protein>
<evidence type="ECO:0000256" key="4">
    <source>
        <dbReference type="SAM" id="MobiDB-lite"/>
    </source>
</evidence>
<evidence type="ECO:0000256" key="1">
    <source>
        <dbReference type="ARBA" id="ARBA00022987"/>
    </source>
</evidence>
<reference evidence="5 6" key="1">
    <citation type="submission" date="2017-06" db="EMBL/GenBank/DDBJ databases">
        <title>Streptomyces albireticuli Genome sequencing and assembly.</title>
        <authorList>
            <person name="Wang Y."/>
            <person name="Du B."/>
            <person name="Ding Y."/>
            <person name="Liu H."/>
            <person name="Hou Q."/>
            <person name="Liu K."/>
            <person name="Yao L."/>
            <person name="Wang C."/>
        </authorList>
    </citation>
    <scope>NUCLEOTIDE SEQUENCE [LARGE SCALE GENOMIC DNA]</scope>
    <source>
        <strain evidence="5 6">MDJK11</strain>
    </source>
</reference>
<keyword evidence="1" id="KW-0304">Gas vesicle</keyword>
<dbReference type="PANTHER" id="PTHR36852:SF1">
    <property type="entry name" value="PROTEIN GVPL 2"/>
    <property type="match status" value="1"/>
</dbReference>
<comment type="similarity">
    <text evidence="3">Belongs to the gas vesicle GvpF/GvpL family.</text>
</comment>
<dbReference type="Proteomes" id="UP000195755">
    <property type="component" value="Chromosome"/>
</dbReference>